<dbReference type="EMBL" id="JABBNB010000009">
    <property type="protein sequence ID" value="NMO01735.1"/>
    <property type="molecule type" value="Genomic_DNA"/>
</dbReference>
<dbReference type="SUPFAM" id="SSF89733">
    <property type="entry name" value="L-sulfolactate dehydrogenase-like"/>
    <property type="match status" value="1"/>
</dbReference>
<dbReference type="AlphaFoldDB" id="A0A848KY05"/>
<dbReference type="InterPro" id="IPR036111">
    <property type="entry name" value="Mal/L-sulfo/L-lacto_DH-like_sf"/>
</dbReference>
<dbReference type="PANTHER" id="PTHR11091:SF0">
    <property type="entry name" value="MALATE DEHYDROGENASE"/>
    <property type="match status" value="1"/>
</dbReference>
<comment type="similarity">
    <text evidence="1">Belongs to the LDH2/MDH2 oxidoreductase family.</text>
</comment>
<dbReference type="Proteomes" id="UP000550729">
    <property type="component" value="Unassembled WGS sequence"/>
</dbReference>
<evidence type="ECO:0000313" key="4">
    <source>
        <dbReference type="Proteomes" id="UP000550729"/>
    </source>
</evidence>
<dbReference type="InterPro" id="IPR043144">
    <property type="entry name" value="Mal/L-sulf/L-lact_DH-like_ah"/>
</dbReference>
<name>A0A848KY05_9ACTN</name>
<dbReference type="PANTHER" id="PTHR11091">
    <property type="entry name" value="OXIDOREDUCTASE-RELATED"/>
    <property type="match status" value="1"/>
</dbReference>
<comment type="caution">
    <text evidence="3">The sequence shown here is derived from an EMBL/GenBank/DDBJ whole genome shotgun (WGS) entry which is preliminary data.</text>
</comment>
<dbReference type="GO" id="GO:0016491">
    <property type="term" value="F:oxidoreductase activity"/>
    <property type="evidence" value="ECO:0007669"/>
    <property type="project" value="UniProtKB-KW"/>
</dbReference>
<dbReference type="RefSeq" id="WP_170194236.1">
    <property type="nucleotide sequence ID" value="NZ_JABBNB010000009.1"/>
</dbReference>
<protein>
    <submittedName>
        <fullName evidence="3">Ldh family oxidoreductase</fullName>
    </submittedName>
</protein>
<reference evidence="3 4" key="1">
    <citation type="submission" date="2020-04" db="EMBL/GenBank/DDBJ databases">
        <title>Gordonia sp. nov. TBRC 11910.</title>
        <authorList>
            <person name="Suriyachadkun C."/>
        </authorList>
    </citation>
    <scope>NUCLEOTIDE SEQUENCE [LARGE SCALE GENOMIC DNA]</scope>
    <source>
        <strain evidence="3 4">TBRC 11910</strain>
    </source>
</reference>
<evidence type="ECO:0000256" key="2">
    <source>
        <dbReference type="ARBA" id="ARBA00023002"/>
    </source>
</evidence>
<evidence type="ECO:0000313" key="3">
    <source>
        <dbReference type="EMBL" id="NMO01735.1"/>
    </source>
</evidence>
<dbReference type="InterPro" id="IPR003767">
    <property type="entry name" value="Malate/L-lactate_DH-like"/>
</dbReference>
<dbReference type="InterPro" id="IPR043143">
    <property type="entry name" value="Mal/L-sulf/L-lact_DH-like_NADP"/>
</dbReference>
<dbReference type="Gene3D" id="1.10.1530.10">
    <property type="match status" value="1"/>
</dbReference>
<accession>A0A848KY05</accession>
<dbReference type="Gene3D" id="3.30.1370.60">
    <property type="entry name" value="Hypothetical oxidoreductase yiak, domain 2"/>
    <property type="match status" value="1"/>
</dbReference>
<gene>
    <name evidence="3" type="ORF">HH308_10965</name>
</gene>
<evidence type="ECO:0000256" key="1">
    <source>
        <dbReference type="ARBA" id="ARBA00006056"/>
    </source>
</evidence>
<sequence length="328" mass="33728">MTTVGVAELTVLCVSAVRAAGGGDDDAEALAAATVAAELAGSRAVGVAHFFDYIDAFRAGRLATGAKPVLSFPTTGTLIVDADEGLAQKAFHAAVGPLRRTVEERGIGALWLRNCYTCGELGYYPRYLAETGLLSIAFANSSPLVALGGSSRRLLGTNPLAYAVPRPGRAPFVVDQATSASAYVKIRSAAETGQQIPPGWAIDADGEPTVEAGQAMDGALLPFGGYRGGNIALLVELLATLAGASFSVDAPPFDDGDESPGIGVCVMGFDPGAIVGDPNRMAAYLDRLHDDFGVELPAMRAELPGDSVELDAALYERLVSAASHGITS</sequence>
<dbReference type="Pfam" id="PF02615">
    <property type="entry name" value="Ldh_2"/>
    <property type="match status" value="1"/>
</dbReference>
<keyword evidence="4" id="KW-1185">Reference proteome</keyword>
<keyword evidence="2" id="KW-0560">Oxidoreductase</keyword>
<proteinExistence type="inferred from homology"/>
<organism evidence="3 4">
    <name type="scientific">Gordonia asplenii</name>
    <dbReference type="NCBI Taxonomy" id="2725283"/>
    <lineage>
        <taxon>Bacteria</taxon>
        <taxon>Bacillati</taxon>
        <taxon>Actinomycetota</taxon>
        <taxon>Actinomycetes</taxon>
        <taxon>Mycobacteriales</taxon>
        <taxon>Gordoniaceae</taxon>
        <taxon>Gordonia</taxon>
    </lineage>
</organism>